<keyword evidence="1" id="KW-0732">Signal</keyword>
<dbReference type="RefSeq" id="WP_326015885.1">
    <property type="nucleotide sequence ID" value="NZ_JAOZYC010000093.1"/>
</dbReference>
<name>A0ABU6F5F9_9ACTN</name>
<comment type="caution">
    <text evidence="2">The sequence shown here is derived from an EMBL/GenBank/DDBJ whole genome shotgun (WGS) entry which is preliminary data.</text>
</comment>
<evidence type="ECO:0008006" key="4">
    <source>
        <dbReference type="Google" id="ProtNLM"/>
    </source>
</evidence>
<accession>A0ABU6F5F9</accession>
<dbReference type="EMBL" id="JAOZYC010000093">
    <property type="protein sequence ID" value="MEB8338131.1"/>
    <property type="molecule type" value="Genomic_DNA"/>
</dbReference>
<organism evidence="2 3">
    <name type="scientific">Streptomyces endophyticus</name>
    <dbReference type="NCBI Taxonomy" id="714166"/>
    <lineage>
        <taxon>Bacteria</taxon>
        <taxon>Bacillati</taxon>
        <taxon>Actinomycetota</taxon>
        <taxon>Actinomycetes</taxon>
        <taxon>Kitasatosporales</taxon>
        <taxon>Streptomycetaceae</taxon>
        <taxon>Streptomyces</taxon>
    </lineage>
</organism>
<reference evidence="2 3" key="1">
    <citation type="submission" date="2022-10" db="EMBL/GenBank/DDBJ databases">
        <authorList>
            <person name="Xie J."/>
            <person name="Shen N."/>
        </authorList>
    </citation>
    <scope>NUCLEOTIDE SEQUENCE [LARGE SCALE GENOMIC DNA]</scope>
    <source>
        <strain evidence="2 3">YIM65594</strain>
    </source>
</reference>
<proteinExistence type="predicted"/>
<sequence length="180" mass="18706">MSRFASLAIASTVFTVCTAGMAATPASADTASLDTLHCPTGTSKTTYDPPISRTEVDTTRTIDQKYTGCVGTGAAAGVTSGTHKDSNVTRRSCLQLGSEGDVSWEIKWNNGKTSKVSAHRVSNLVGAVFTNTFTGKITDGLLAGHGFVETMTALSPEITECTLNGGTVSELNADHTLNVI</sequence>
<keyword evidence="3" id="KW-1185">Reference proteome</keyword>
<dbReference type="Proteomes" id="UP001354931">
    <property type="component" value="Unassembled WGS sequence"/>
</dbReference>
<feature type="signal peptide" evidence="1">
    <location>
        <begin position="1"/>
        <end position="22"/>
    </location>
</feature>
<protein>
    <recommendedName>
        <fullName evidence="4">Secreted protein</fullName>
    </recommendedName>
</protein>
<feature type="chain" id="PRO_5045805125" description="Secreted protein" evidence="1">
    <location>
        <begin position="23"/>
        <end position="180"/>
    </location>
</feature>
<evidence type="ECO:0000313" key="2">
    <source>
        <dbReference type="EMBL" id="MEB8338131.1"/>
    </source>
</evidence>
<evidence type="ECO:0000313" key="3">
    <source>
        <dbReference type="Proteomes" id="UP001354931"/>
    </source>
</evidence>
<gene>
    <name evidence="2" type="ORF">OKJ99_11550</name>
</gene>
<evidence type="ECO:0000256" key="1">
    <source>
        <dbReference type="SAM" id="SignalP"/>
    </source>
</evidence>